<dbReference type="InterPro" id="IPR011004">
    <property type="entry name" value="Trimer_LpxA-like_sf"/>
</dbReference>
<feature type="transmembrane region" description="Helical" evidence="2">
    <location>
        <begin position="902"/>
        <end position="924"/>
    </location>
</feature>
<evidence type="ECO:0000256" key="1">
    <source>
        <dbReference type="SAM" id="MobiDB-lite"/>
    </source>
</evidence>
<protein>
    <recommendedName>
        <fullName evidence="3">Carrier domain-containing protein</fullName>
    </recommendedName>
</protein>
<dbReference type="Proteomes" id="UP000000759">
    <property type="component" value="Chromosome 18"/>
</dbReference>
<evidence type="ECO:0000259" key="3">
    <source>
        <dbReference type="PROSITE" id="PS50075"/>
    </source>
</evidence>
<feature type="transmembrane region" description="Helical" evidence="2">
    <location>
        <begin position="1425"/>
        <end position="1449"/>
    </location>
</feature>
<feature type="transmembrane region" description="Helical" evidence="2">
    <location>
        <begin position="879"/>
        <end position="896"/>
    </location>
</feature>
<dbReference type="SUPFAM" id="SSF47336">
    <property type="entry name" value="ACP-like"/>
    <property type="match status" value="1"/>
</dbReference>
<dbReference type="Gene3D" id="2.160.10.10">
    <property type="entry name" value="Hexapeptide repeat proteins"/>
    <property type="match status" value="2"/>
</dbReference>
<feature type="transmembrane region" description="Helical" evidence="2">
    <location>
        <begin position="853"/>
        <end position="874"/>
    </location>
</feature>
<dbReference type="Gene3D" id="1.10.1200.10">
    <property type="entry name" value="ACP-like"/>
    <property type="match status" value="1"/>
</dbReference>
<feature type="transmembrane region" description="Helical" evidence="2">
    <location>
        <begin position="1138"/>
        <end position="1163"/>
    </location>
</feature>
<dbReference type="GO" id="GO:0006631">
    <property type="term" value="P:fatty acid metabolic process"/>
    <property type="evidence" value="ECO:0007669"/>
    <property type="project" value="TreeGrafter"/>
</dbReference>
<dbReference type="GeneID" id="7194903"/>
<dbReference type="InterPro" id="IPR036736">
    <property type="entry name" value="ACP-like_sf"/>
</dbReference>
<reference evidence="5" key="2">
    <citation type="submission" date="2008-08" db="EMBL/GenBank/DDBJ databases">
        <authorList>
            <consortium name="Diatom Consortium"/>
            <person name="Grigoriev I."/>
            <person name="Grimwood J."/>
            <person name="Kuo A."/>
            <person name="Otillar R.P."/>
            <person name="Salamov A."/>
            <person name="Detter J.C."/>
            <person name="Lindquist E."/>
            <person name="Shapiro H."/>
            <person name="Lucas S."/>
            <person name="Glavina del Rio T."/>
            <person name="Pitluck S."/>
            <person name="Rokhsar D."/>
            <person name="Bowler C."/>
        </authorList>
    </citation>
    <scope>GENOME REANNOTATION</scope>
    <source>
        <strain evidence="5">CCAP 1055/1</strain>
    </source>
</reference>
<accession>B7G818</accession>
<keyword evidence="2" id="KW-1133">Transmembrane helix</keyword>
<dbReference type="PANTHER" id="PTHR43201">
    <property type="entry name" value="ACYL-COA SYNTHETASE"/>
    <property type="match status" value="1"/>
</dbReference>
<dbReference type="SMR" id="B7G818"/>
<feature type="region of interest" description="Disordered" evidence="1">
    <location>
        <begin position="1"/>
        <end position="34"/>
    </location>
</feature>
<feature type="transmembrane region" description="Helical" evidence="2">
    <location>
        <begin position="1092"/>
        <end position="1112"/>
    </location>
</feature>
<dbReference type="SUPFAM" id="SSF51161">
    <property type="entry name" value="Trimeric LpxA-like enzymes"/>
    <property type="match status" value="3"/>
</dbReference>
<dbReference type="PROSITE" id="PS50075">
    <property type="entry name" value="CARRIER"/>
    <property type="match status" value="1"/>
</dbReference>
<dbReference type="Gene3D" id="3.40.50.12780">
    <property type="entry name" value="N-terminal domain of ligase-like"/>
    <property type="match status" value="1"/>
</dbReference>
<dbReference type="Pfam" id="PF00501">
    <property type="entry name" value="AMP-binding"/>
    <property type="match status" value="1"/>
</dbReference>
<keyword evidence="2" id="KW-0812">Transmembrane</keyword>
<dbReference type="InterPro" id="IPR042099">
    <property type="entry name" value="ANL_N_sf"/>
</dbReference>
<dbReference type="PANTHER" id="PTHR43201:SF10">
    <property type="entry name" value="CARRIER DOMAIN-CONTAINING PROTEIN"/>
    <property type="match status" value="1"/>
</dbReference>
<dbReference type="InterPro" id="IPR009081">
    <property type="entry name" value="PP-bd_ACP"/>
</dbReference>
<dbReference type="KEGG" id="pti:PHATRDRAFT_48666"/>
<reference evidence="4 5" key="1">
    <citation type="journal article" date="2008" name="Nature">
        <title>The Phaeodactylum genome reveals the evolutionary history of diatom genomes.</title>
        <authorList>
            <person name="Bowler C."/>
            <person name="Allen A.E."/>
            <person name="Badger J.H."/>
            <person name="Grimwood J."/>
            <person name="Jabbari K."/>
            <person name="Kuo A."/>
            <person name="Maheswari U."/>
            <person name="Martens C."/>
            <person name="Maumus F."/>
            <person name="Otillar R.P."/>
            <person name="Rayko E."/>
            <person name="Salamov A."/>
            <person name="Vandepoele K."/>
            <person name="Beszteri B."/>
            <person name="Gruber A."/>
            <person name="Heijde M."/>
            <person name="Katinka M."/>
            <person name="Mock T."/>
            <person name="Valentin K."/>
            <person name="Verret F."/>
            <person name="Berges J.A."/>
            <person name="Brownlee C."/>
            <person name="Cadoret J.P."/>
            <person name="Chiovitti A."/>
            <person name="Choi C.J."/>
            <person name="Coesel S."/>
            <person name="De Martino A."/>
            <person name="Detter J.C."/>
            <person name="Durkin C."/>
            <person name="Falciatore A."/>
            <person name="Fournet J."/>
            <person name="Haruta M."/>
            <person name="Huysman M.J."/>
            <person name="Jenkins B.D."/>
            <person name="Jiroutova K."/>
            <person name="Jorgensen R.E."/>
            <person name="Joubert Y."/>
            <person name="Kaplan A."/>
            <person name="Kroger N."/>
            <person name="Kroth P.G."/>
            <person name="La Roche J."/>
            <person name="Lindquist E."/>
            <person name="Lommer M."/>
            <person name="Martin-Jezequel V."/>
            <person name="Lopez P.J."/>
            <person name="Lucas S."/>
            <person name="Mangogna M."/>
            <person name="McGinnis K."/>
            <person name="Medlin L.K."/>
            <person name="Montsant A."/>
            <person name="Oudot-Le Secq M.P."/>
            <person name="Napoli C."/>
            <person name="Obornik M."/>
            <person name="Parker M.S."/>
            <person name="Petit J.L."/>
            <person name="Porcel B.M."/>
            <person name="Poulsen N."/>
            <person name="Robison M."/>
            <person name="Rychlewski L."/>
            <person name="Rynearson T.A."/>
            <person name="Schmutz J."/>
            <person name="Shapiro H."/>
            <person name="Siaut M."/>
            <person name="Stanley M."/>
            <person name="Sussman M.R."/>
            <person name="Taylor A.R."/>
            <person name="Vardi A."/>
            <person name="von Dassow P."/>
            <person name="Vyverman W."/>
            <person name="Willis A."/>
            <person name="Wyrwicz L.S."/>
            <person name="Rokhsar D.S."/>
            <person name="Weissenbach J."/>
            <person name="Armbrust E.V."/>
            <person name="Green B.R."/>
            <person name="Van de Peer Y."/>
            <person name="Grigoriev I.V."/>
        </authorList>
    </citation>
    <scope>NUCLEOTIDE SEQUENCE [LARGE SCALE GENOMIC DNA]</scope>
    <source>
        <strain evidence="4 5">CCAP 1055/1</strain>
    </source>
</reference>
<dbReference type="HOGENOM" id="CLU_003997_0_0_1"/>
<evidence type="ECO:0000256" key="2">
    <source>
        <dbReference type="SAM" id="Phobius"/>
    </source>
</evidence>
<keyword evidence="5" id="KW-1185">Reference proteome</keyword>
<dbReference type="Pfam" id="PF00550">
    <property type="entry name" value="PP-binding"/>
    <property type="match status" value="1"/>
</dbReference>
<evidence type="ECO:0000313" key="4">
    <source>
        <dbReference type="EMBL" id="EEC45458.1"/>
    </source>
</evidence>
<dbReference type="STRING" id="556484.B7G818"/>
<feature type="transmembrane region" description="Helical" evidence="2">
    <location>
        <begin position="1368"/>
        <end position="1390"/>
    </location>
</feature>
<dbReference type="PaxDb" id="2850-Phatr48666"/>
<name>B7G818_PHATC</name>
<sequence length="1643" mass="180066">MPQQPLSPRSDHSMGTRTDASTTPSIGDDKETGPVAPLVAASRHLLQSNGSILGRHVAQAILPKFPTLLSALPIDSMHPALSCIDGRKPITCAQIREFVLGLGTQLHNHGWGRGNRVAVVLPNGPELALALWGIGAWCCCVPLNANGAAMELESDLVASSCCLVIGVQGSTTRQLANKLNISFGGLTPDRFHAGLFSLSLPDAPHGLQSVCTRAVERDRSAGDPISPVSTIVKQTTVAPVPNAHDDIVLVLFTSGTTGSKKLVPHRLGDLLVSAACIAVSWNLTPADINCNLMPLFHVGGIVRQVFSPILSGGCVICCPSFDPLIFWNLLRSQSFTWYYAAPTMHQLILQTGRAEGFIEGNGSNETTTINPKLRMIANAAGGLLPSLARELQHIFGAAVLPSYGMTECMPISSPPATYQLEKPGTSGVSVGPELAILNLKTLDLLDHGKEGPICVRNEPCFRGYEDTPQEASFLPGGWFNTGDLGYIDEDGFLYITGRSKEVINRGGEIISPLEVEEALNGHVDVAASIAFSTQHSVLQEVVGIVIVPQPGRPRIDLPALHEFLGQGRLAAPKWPQCIVYMDSLPKSNTNKLLRVMLGQRLGLPELNDSMYSIDRTFQAKCPKPGTSVSVAIPCERVALPSDQVQQILREALVTNVNQEIVVVHHPTRMGSLVAYVYQVDRVAVIAAAKERLHAYAVPSHVVQMPSPFQVELDISPPQPSDAVGSILQKASNSGQGPMNPLVLSLQELFQELLDLDCLPAPRTNFFNLGGSSMLASQLASRVRKQHDVPFGGAEVFHHSSCEDIATLIRERQDGEWDICSSVANGDLASVASSLFSRNLDLKSTPFDPNKMNHSSSCCATFLQLMPLFVIYPVWQLSRFYLFFRLLLILLNAVPGGHHLVAFIISVVVFHFLWVLLTPLLFVLIKWTMIGTYRKGRYPLWGEYYLRWWFVDVMRKLIGRGIWGSNAATLNLYYRLLGARIGRYARISLEADIAEFDLINIGEGACIEYSTLRPFGVDNGAMILGPMGVGSFSSVGARSVVAPYTFIPDDTHLGAATSSYEISTLHINQSKQYNRQAFPEPGILAQLFVCRPIVFLVETMSHIPALLILYWMISMPWHDNEAFDTMSHLMEWLCNVRRIPFYIGIHVARALLAPIFQMGAAILVKRYIIGSFKPGPRDTASQWQLCRHQLVSTLFSRQNMQDCTELLGRHYELVSVLYRVLGAKVGNRVFWPGHQPVFSGEFDLLEIGDDVVFGSRATMICTTIDSCEKITLSAGSNVSDNAVVLPGSMLGKNAVLGSNAVCPGDWYLPEASVWFGAIAGEPVMLEKGVEDISHHILSSEVSPDRIQMQGDESTLRPFGKAFYYRQAPYFVLPMSFMILFTVLSKIMISLVHTVPLLGALHATAVYFYGHHDTQAYDSVSVASSQMYIVLLSFFLLTHAGRVAVWIGIELGAKWLFVGRRQPGRYNWDKTPYIQNWELYQIITKVRSSGRTNFMDLLAGTPFLVAFFRGLGCTIGRDCCLYPAGADPFMPEPDLVQMGDRCVIDCASVACHLNTRGNFELVKITLENDVTLRTRSRIQQGVHMENNSMLLEKSLAMTGEEIEANSVWQGAPAVLLFSYDTTTMATGRSTCSSDTSDSILDGGFV</sequence>
<dbReference type="Gene3D" id="3.30.300.30">
    <property type="match status" value="1"/>
</dbReference>
<feature type="domain" description="Carrier" evidence="3">
    <location>
        <begin position="736"/>
        <end position="812"/>
    </location>
</feature>
<dbReference type="SUPFAM" id="SSF56801">
    <property type="entry name" value="Acetyl-CoA synthetase-like"/>
    <property type="match status" value="1"/>
</dbReference>
<dbReference type="RefSeq" id="XP_002183240.1">
    <property type="nucleotide sequence ID" value="XM_002183204.1"/>
</dbReference>
<dbReference type="OMA" id="HRGFDNG"/>
<dbReference type="InParanoid" id="B7G818"/>
<dbReference type="GO" id="GO:0031956">
    <property type="term" value="F:medium-chain fatty acid-CoA ligase activity"/>
    <property type="evidence" value="ECO:0007669"/>
    <property type="project" value="TreeGrafter"/>
</dbReference>
<gene>
    <name evidence="4" type="ORF">PHATRDRAFT_48666</name>
</gene>
<dbReference type="EMBL" id="CM000620">
    <property type="protein sequence ID" value="EEC45458.1"/>
    <property type="molecule type" value="Genomic_DNA"/>
</dbReference>
<dbReference type="eggNOG" id="KOG1176">
    <property type="taxonomic scope" value="Eukaryota"/>
</dbReference>
<organism evidence="4 5">
    <name type="scientific">Phaeodactylum tricornutum (strain CCAP 1055/1)</name>
    <dbReference type="NCBI Taxonomy" id="556484"/>
    <lineage>
        <taxon>Eukaryota</taxon>
        <taxon>Sar</taxon>
        <taxon>Stramenopiles</taxon>
        <taxon>Ochrophyta</taxon>
        <taxon>Bacillariophyta</taxon>
        <taxon>Bacillariophyceae</taxon>
        <taxon>Bacillariophycidae</taxon>
        <taxon>Naviculales</taxon>
        <taxon>Phaeodactylaceae</taxon>
        <taxon>Phaeodactylum</taxon>
    </lineage>
</organism>
<keyword evidence="2" id="KW-0472">Membrane</keyword>
<evidence type="ECO:0000313" key="5">
    <source>
        <dbReference type="Proteomes" id="UP000000759"/>
    </source>
</evidence>
<dbReference type="OrthoDB" id="39469at2759"/>
<dbReference type="InterPro" id="IPR000873">
    <property type="entry name" value="AMP-dep_synth/lig_dom"/>
</dbReference>
<feature type="compositionally biased region" description="Polar residues" evidence="1">
    <location>
        <begin position="15"/>
        <end position="25"/>
    </location>
</feature>
<proteinExistence type="predicted"/>
<dbReference type="InterPro" id="IPR045851">
    <property type="entry name" value="AMP-bd_C_sf"/>
</dbReference>